<protein>
    <submittedName>
        <fullName evidence="1">Uncharacterized protein</fullName>
    </submittedName>
</protein>
<dbReference type="AlphaFoldDB" id="A0A6Y4DCD7"/>
<sequence>MAKGAQAISKEINELMRKNGNECITLKWNQFYEICERERLADVVMERVSESLKKNDLHIIYGNNVIIVRDFCWKPISL</sequence>
<proteinExistence type="predicted"/>
<accession>A0A6Y4DCD7</accession>
<evidence type="ECO:0000313" key="1">
    <source>
        <dbReference type="EMBL" id="HAB5526610.1"/>
    </source>
</evidence>
<reference evidence="1" key="2">
    <citation type="submission" date="2019-10" db="EMBL/GenBank/DDBJ databases">
        <authorList>
            <consortium name="NCBI Pathogen Detection Project"/>
        </authorList>
    </citation>
    <scope>NUCLEOTIDE SEQUENCE</scope>
    <source>
        <strain evidence="1">Salmonella enterica</strain>
    </source>
</reference>
<reference evidence="1" key="1">
    <citation type="journal article" date="2018" name="Genome Biol.">
        <title>SKESA: strategic k-mer extension for scrupulous assemblies.</title>
        <authorList>
            <person name="Souvorov A."/>
            <person name="Agarwala R."/>
            <person name="Lipman D.J."/>
        </authorList>
    </citation>
    <scope>NUCLEOTIDE SEQUENCE</scope>
    <source>
        <strain evidence="1">Salmonella enterica</strain>
    </source>
</reference>
<dbReference type="EMBL" id="DAAHCK010000027">
    <property type="protein sequence ID" value="HAB5526610.1"/>
    <property type="molecule type" value="Genomic_DNA"/>
</dbReference>
<comment type="caution">
    <text evidence="1">The sequence shown here is derived from an EMBL/GenBank/DDBJ whole genome shotgun (WGS) entry which is preliminary data.</text>
</comment>
<organism evidence="1">
    <name type="scientific">Salmonella enterica subsp. enterica serovar Agona</name>
    <dbReference type="NCBI Taxonomy" id="58095"/>
    <lineage>
        <taxon>Bacteria</taxon>
        <taxon>Pseudomonadati</taxon>
        <taxon>Pseudomonadota</taxon>
        <taxon>Gammaproteobacteria</taxon>
        <taxon>Enterobacterales</taxon>
        <taxon>Enterobacteriaceae</taxon>
        <taxon>Salmonella</taxon>
    </lineage>
</organism>
<name>A0A6Y4DCD7_SALET</name>
<gene>
    <name evidence="1" type="ORF">GBR77_23465</name>
</gene>